<dbReference type="KEGG" id="pbar:105426823"/>
<dbReference type="GO" id="GO:0012505">
    <property type="term" value="C:endomembrane system"/>
    <property type="evidence" value="ECO:0007669"/>
    <property type="project" value="TreeGrafter"/>
</dbReference>
<dbReference type="InterPro" id="IPR019734">
    <property type="entry name" value="TPR_rpt"/>
</dbReference>
<dbReference type="Gene3D" id="1.25.40.10">
    <property type="entry name" value="Tetratricopeptide repeat domain"/>
    <property type="match status" value="1"/>
</dbReference>
<dbReference type="GO" id="GO:0005740">
    <property type="term" value="C:mitochondrial envelope"/>
    <property type="evidence" value="ECO:0007669"/>
    <property type="project" value="TreeGrafter"/>
</dbReference>
<dbReference type="Proteomes" id="UP000504615">
    <property type="component" value="Unplaced"/>
</dbReference>
<evidence type="ECO:0000256" key="8">
    <source>
        <dbReference type="ARBA" id="ARBA00022737"/>
    </source>
</evidence>
<reference evidence="19" key="1">
    <citation type="submission" date="2025-08" db="UniProtKB">
        <authorList>
            <consortium name="RefSeq"/>
        </authorList>
    </citation>
    <scope>IDENTIFICATION</scope>
</reference>
<dbReference type="GO" id="GO:0005634">
    <property type="term" value="C:nucleus"/>
    <property type="evidence" value="ECO:0007669"/>
    <property type="project" value="UniProtKB-SubCell"/>
</dbReference>
<dbReference type="InterPro" id="IPR050754">
    <property type="entry name" value="FKBP4/5/8-like"/>
</dbReference>
<keyword evidence="14" id="KW-0697">Rotamase</keyword>
<dbReference type="InterPro" id="IPR013105">
    <property type="entry name" value="TPR_2"/>
</dbReference>
<evidence type="ECO:0000256" key="3">
    <source>
        <dbReference type="ARBA" id="ARBA00004245"/>
    </source>
</evidence>
<organism evidence="18 19">
    <name type="scientific">Pogonomyrmex barbatus</name>
    <name type="common">red harvester ant</name>
    <dbReference type="NCBI Taxonomy" id="144034"/>
    <lineage>
        <taxon>Eukaryota</taxon>
        <taxon>Metazoa</taxon>
        <taxon>Ecdysozoa</taxon>
        <taxon>Arthropoda</taxon>
        <taxon>Hexapoda</taxon>
        <taxon>Insecta</taxon>
        <taxon>Pterygota</taxon>
        <taxon>Neoptera</taxon>
        <taxon>Endopterygota</taxon>
        <taxon>Hymenoptera</taxon>
        <taxon>Apocrita</taxon>
        <taxon>Aculeata</taxon>
        <taxon>Formicoidea</taxon>
        <taxon>Formicidae</taxon>
        <taxon>Myrmicinae</taxon>
        <taxon>Pogonomyrmex</taxon>
    </lineage>
</organism>
<feature type="repeat" description="TPR" evidence="15">
    <location>
        <begin position="212"/>
        <end position="245"/>
    </location>
</feature>
<dbReference type="SUPFAM" id="SSF54534">
    <property type="entry name" value="FKBP-like"/>
    <property type="match status" value="1"/>
</dbReference>
<evidence type="ECO:0000313" key="18">
    <source>
        <dbReference type="Proteomes" id="UP000504615"/>
    </source>
</evidence>
<evidence type="ECO:0000256" key="6">
    <source>
        <dbReference type="ARBA" id="ARBA00022553"/>
    </source>
</evidence>
<dbReference type="PROSITE" id="PS50005">
    <property type="entry name" value="TPR"/>
    <property type="match status" value="1"/>
</dbReference>
<evidence type="ECO:0000256" key="2">
    <source>
        <dbReference type="ARBA" id="ARBA00004173"/>
    </source>
</evidence>
<evidence type="ECO:0000256" key="9">
    <source>
        <dbReference type="ARBA" id="ARBA00022803"/>
    </source>
</evidence>
<evidence type="ECO:0000256" key="14">
    <source>
        <dbReference type="PROSITE-ProRule" id="PRU00277"/>
    </source>
</evidence>
<keyword evidence="9 15" id="KW-0802">TPR repeat</keyword>
<dbReference type="GO" id="GO:0016020">
    <property type="term" value="C:membrane"/>
    <property type="evidence" value="ECO:0007669"/>
    <property type="project" value="TreeGrafter"/>
</dbReference>
<keyword evidence="12" id="KW-0963">Cytoplasm</keyword>
<comment type="subcellular location">
    <subcellularLocation>
        <location evidence="3">Cytoplasm</location>
        <location evidence="3">Cytoskeleton</location>
    </subcellularLocation>
    <subcellularLocation>
        <location evidence="4">Cytoplasm</location>
        <location evidence="4">Cytosol</location>
    </subcellularLocation>
    <subcellularLocation>
        <location evidence="2">Mitochondrion</location>
    </subcellularLocation>
    <subcellularLocation>
        <location evidence="1">Nucleus</location>
    </subcellularLocation>
</comment>
<dbReference type="SUPFAM" id="SSF48452">
    <property type="entry name" value="TPR-like"/>
    <property type="match status" value="1"/>
</dbReference>
<keyword evidence="6" id="KW-0597">Phosphoprotein</keyword>
<dbReference type="Pfam" id="PF00254">
    <property type="entry name" value="FKBP_C"/>
    <property type="match status" value="1"/>
</dbReference>
<keyword evidence="5" id="KW-0488">Methylation</keyword>
<evidence type="ECO:0000256" key="5">
    <source>
        <dbReference type="ARBA" id="ARBA00022481"/>
    </source>
</evidence>
<dbReference type="GO" id="GO:0044183">
    <property type="term" value="F:protein folding chaperone"/>
    <property type="evidence" value="ECO:0007669"/>
    <property type="project" value="TreeGrafter"/>
</dbReference>
<dbReference type="InterPro" id="IPR001179">
    <property type="entry name" value="PPIase_FKBP_dom"/>
</dbReference>
<evidence type="ECO:0000256" key="10">
    <source>
        <dbReference type="ARBA" id="ARBA00022990"/>
    </source>
</evidence>
<protein>
    <recommendedName>
        <fullName evidence="14">peptidylprolyl isomerase</fullName>
        <ecNumber evidence="14">5.2.1.8</ecNumber>
    </recommendedName>
</protein>
<evidence type="ECO:0000256" key="13">
    <source>
        <dbReference type="ARBA" id="ARBA00023242"/>
    </source>
</evidence>
<accession>A0A6I9WC49</accession>
<evidence type="ECO:0000256" key="15">
    <source>
        <dbReference type="PROSITE-ProRule" id="PRU00339"/>
    </source>
</evidence>
<dbReference type="PANTHER" id="PTHR46512">
    <property type="entry name" value="PEPTIDYLPROLYL ISOMERASE"/>
    <property type="match status" value="1"/>
</dbReference>
<keyword evidence="12" id="KW-0206">Cytoskeleton</keyword>
<keyword evidence="11" id="KW-0496">Mitochondrion</keyword>
<feature type="domain" description="PPIase FKBP-type" evidence="17">
    <location>
        <begin position="53"/>
        <end position="136"/>
    </location>
</feature>
<comment type="catalytic activity">
    <reaction evidence="14">
        <text>[protein]-peptidylproline (omega=180) = [protein]-peptidylproline (omega=0)</text>
        <dbReference type="Rhea" id="RHEA:16237"/>
        <dbReference type="Rhea" id="RHEA-COMP:10747"/>
        <dbReference type="Rhea" id="RHEA-COMP:10748"/>
        <dbReference type="ChEBI" id="CHEBI:83833"/>
        <dbReference type="ChEBI" id="CHEBI:83834"/>
        <dbReference type="EC" id="5.2.1.8"/>
    </reaction>
</comment>
<dbReference type="AlphaFoldDB" id="A0A6I9WC49"/>
<dbReference type="EC" id="5.2.1.8" evidence="14"/>
<dbReference type="GO" id="GO:0043066">
    <property type="term" value="P:negative regulation of apoptotic process"/>
    <property type="evidence" value="ECO:0007669"/>
    <property type="project" value="TreeGrafter"/>
</dbReference>
<dbReference type="OrthoDB" id="532682at2759"/>
<dbReference type="PROSITE" id="PS50059">
    <property type="entry name" value="FKBP_PPIASE"/>
    <property type="match status" value="1"/>
</dbReference>
<gene>
    <name evidence="19" type="primary">LOC105426823</name>
</gene>
<dbReference type="GO" id="GO:0005829">
    <property type="term" value="C:cytosol"/>
    <property type="evidence" value="ECO:0007669"/>
    <property type="project" value="UniProtKB-SubCell"/>
</dbReference>
<dbReference type="Gene3D" id="3.10.50.40">
    <property type="match status" value="1"/>
</dbReference>
<dbReference type="InterPro" id="IPR011990">
    <property type="entry name" value="TPR-like_helical_dom_sf"/>
</dbReference>
<evidence type="ECO:0000256" key="4">
    <source>
        <dbReference type="ARBA" id="ARBA00004514"/>
    </source>
</evidence>
<keyword evidence="8" id="KW-0677">Repeat</keyword>
<dbReference type="PANTHER" id="PTHR46512:SF1">
    <property type="entry name" value="PEPTIDYLPROLYL ISOMERASE"/>
    <property type="match status" value="1"/>
</dbReference>
<keyword evidence="18" id="KW-1185">Reference proteome</keyword>
<dbReference type="GO" id="GO:0005874">
    <property type="term" value="C:microtubule"/>
    <property type="evidence" value="ECO:0007669"/>
    <property type="project" value="UniProtKB-KW"/>
</dbReference>
<dbReference type="GO" id="GO:0003755">
    <property type="term" value="F:peptidyl-prolyl cis-trans isomerase activity"/>
    <property type="evidence" value="ECO:0007669"/>
    <property type="project" value="UniProtKB-KW"/>
</dbReference>
<dbReference type="InterPro" id="IPR046357">
    <property type="entry name" value="PPIase_dom_sf"/>
</dbReference>
<name>A0A6I9WC49_9HYME</name>
<keyword evidence="7" id="KW-0493">Microtubule</keyword>
<dbReference type="SMART" id="SM00028">
    <property type="entry name" value="TPR"/>
    <property type="match status" value="1"/>
</dbReference>
<dbReference type="Pfam" id="PF07719">
    <property type="entry name" value="TPR_2"/>
    <property type="match status" value="1"/>
</dbReference>
<evidence type="ECO:0000256" key="1">
    <source>
        <dbReference type="ARBA" id="ARBA00004123"/>
    </source>
</evidence>
<evidence type="ECO:0000256" key="11">
    <source>
        <dbReference type="ARBA" id="ARBA00023128"/>
    </source>
</evidence>
<evidence type="ECO:0000313" key="19">
    <source>
        <dbReference type="RefSeq" id="XP_011636531.1"/>
    </source>
</evidence>
<evidence type="ECO:0000256" key="12">
    <source>
        <dbReference type="ARBA" id="ARBA00023212"/>
    </source>
</evidence>
<keyword evidence="14 19" id="KW-0413">Isomerase</keyword>
<keyword evidence="13" id="KW-0539">Nucleus</keyword>
<dbReference type="RefSeq" id="XP_011636531.1">
    <property type="nucleotide sequence ID" value="XM_011638229.1"/>
</dbReference>
<evidence type="ECO:0000259" key="17">
    <source>
        <dbReference type="PROSITE" id="PS50059"/>
    </source>
</evidence>
<feature type="compositionally biased region" description="Basic and acidic residues" evidence="16">
    <location>
        <begin position="8"/>
        <end position="21"/>
    </location>
</feature>
<dbReference type="GeneID" id="105426823"/>
<evidence type="ECO:0000256" key="7">
    <source>
        <dbReference type="ARBA" id="ARBA00022701"/>
    </source>
</evidence>
<feature type="region of interest" description="Disordered" evidence="16">
    <location>
        <begin position="1"/>
        <end position="21"/>
    </location>
</feature>
<keyword evidence="10" id="KW-0007">Acetylation</keyword>
<proteinExistence type="predicted"/>
<sequence length="337" mass="38453">MEENITSKVEDLVDDSNDKTSKEIDPYVDVLGNGQIKKKVLKKGKDDTRPNRGDICTINIVGTLDDGTVAERYNDLTIQIGDMEVVQGLDLTIVLMDLGEIAEIIIHPRFAYGACGNDPIPPNATITYTVELKAIEPQPEIENMSINQRREISNKKRERGNWWFIRKDAICAVQCYRRALEYLTPNTATSWNEKVEVETTDAELQALLDDRIKVYNNLAAALMEKGSFYEALDHLEQVLKYQPTNVKALYRKAKIYAIRKYLGLETVIAYQAHKFETPSTAPPKIINLEVVEVDTREVPIIHLRWQSPLLPLNGKLRDYGFCIQCECNRTRSICFRD</sequence>
<evidence type="ECO:0000256" key="16">
    <source>
        <dbReference type="SAM" id="MobiDB-lite"/>
    </source>
</evidence>